<name>A0ABN2NQM6_9PSEU</name>
<gene>
    <name evidence="2" type="ORF">GCM10009836_64510</name>
</gene>
<dbReference type="RefSeq" id="WP_344425906.1">
    <property type="nucleotide sequence ID" value="NZ_BAAAQK010000027.1"/>
</dbReference>
<keyword evidence="3" id="KW-1185">Reference proteome</keyword>
<dbReference type="Proteomes" id="UP001500449">
    <property type="component" value="Unassembled WGS sequence"/>
</dbReference>
<proteinExistence type="predicted"/>
<dbReference type="PANTHER" id="PTHR40763:SF5">
    <property type="entry name" value="MEMBRANE PROTEIN"/>
    <property type="match status" value="1"/>
</dbReference>
<protein>
    <submittedName>
        <fullName evidence="2">DUF1707 domain-containing protein</fullName>
    </submittedName>
</protein>
<evidence type="ECO:0000313" key="3">
    <source>
        <dbReference type="Proteomes" id="UP001500449"/>
    </source>
</evidence>
<dbReference type="InterPro" id="IPR012551">
    <property type="entry name" value="DUF1707_SHOCT-like"/>
</dbReference>
<organism evidence="2 3">
    <name type="scientific">Pseudonocardia ailaonensis</name>
    <dbReference type="NCBI Taxonomy" id="367279"/>
    <lineage>
        <taxon>Bacteria</taxon>
        <taxon>Bacillati</taxon>
        <taxon>Actinomycetota</taxon>
        <taxon>Actinomycetes</taxon>
        <taxon>Pseudonocardiales</taxon>
        <taxon>Pseudonocardiaceae</taxon>
        <taxon>Pseudonocardia</taxon>
    </lineage>
</organism>
<accession>A0ABN2NQM6</accession>
<dbReference type="Pfam" id="PF08044">
    <property type="entry name" value="DUF1707"/>
    <property type="match status" value="1"/>
</dbReference>
<comment type="caution">
    <text evidence="2">The sequence shown here is derived from an EMBL/GenBank/DDBJ whole genome shotgun (WGS) entry which is preliminary data.</text>
</comment>
<reference evidence="2 3" key="1">
    <citation type="journal article" date="2019" name="Int. J. Syst. Evol. Microbiol.">
        <title>The Global Catalogue of Microorganisms (GCM) 10K type strain sequencing project: providing services to taxonomists for standard genome sequencing and annotation.</title>
        <authorList>
            <consortium name="The Broad Institute Genomics Platform"/>
            <consortium name="The Broad Institute Genome Sequencing Center for Infectious Disease"/>
            <person name="Wu L."/>
            <person name="Ma J."/>
        </authorList>
    </citation>
    <scope>NUCLEOTIDE SEQUENCE [LARGE SCALE GENOMIC DNA]</scope>
    <source>
        <strain evidence="2 3">JCM 16009</strain>
    </source>
</reference>
<dbReference type="EMBL" id="BAAAQK010000027">
    <property type="protein sequence ID" value="GAA1874505.1"/>
    <property type="molecule type" value="Genomic_DNA"/>
</dbReference>
<dbReference type="PANTHER" id="PTHR40763">
    <property type="entry name" value="MEMBRANE PROTEIN-RELATED"/>
    <property type="match status" value="1"/>
</dbReference>
<evidence type="ECO:0000259" key="1">
    <source>
        <dbReference type="Pfam" id="PF08044"/>
    </source>
</evidence>
<feature type="domain" description="DUF1707" evidence="1">
    <location>
        <begin position="8"/>
        <end position="60"/>
    </location>
</feature>
<evidence type="ECO:0000313" key="2">
    <source>
        <dbReference type="EMBL" id="GAA1874505.1"/>
    </source>
</evidence>
<sequence>MDSDRGHLRISDADREAAAQRLHAAMGEGRITLTELEERLDAVYAAKTFAELEPPLADLPGPGVVVPLAGGVPAVPPREQVHLNTEMGSIKRTGDWPVPERLRLTTSMGSIHLDLSTTPTPPRIDVDVATGMGSVTIVLPAGGSADVDGVKTSWGSVSTKVPHTPTSSGPHLVVTGSAGMGSLTIRHARKGLKDWFGA</sequence>